<dbReference type="Gene3D" id="1.25.40.20">
    <property type="entry name" value="Ankyrin repeat-containing domain"/>
    <property type="match status" value="1"/>
</dbReference>
<dbReference type="OrthoDB" id="5636948at2"/>
<keyword evidence="2" id="KW-1185">Reference proteome</keyword>
<accession>A0A0W0VQL8</accession>
<dbReference type="InterPro" id="IPR036770">
    <property type="entry name" value="Ankyrin_rpt-contain_sf"/>
</dbReference>
<dbReference type="RefSeq" id="WP_058528680.1">
    <property type="nucleotide sequence ID" value="NZ_CAAAHZ010000007.1"/>
</dbReference>
<reference evidence="1 2" key="1">
    <citation type="submission" date="2015-11" db="EMBL/GenBank/DDBJ databases">
        <title>Genomic analysis of 38 Legionella species identifies large and diverse effector repertoires.</title>
        <authorList>
            <person name="Burstein D."/>
            <person name="Amaro F."/>
            <person name="Zusman T."/>
            <person name="Lifshitz Z."/>
            <person name="Cohen O."/>
            <person name="Gilbert J.A."/>
            <person name="Pupko T."/>
            <person name="Shuman H.A."/>
            <person name="Segal G."/>
        </authorList>
    </citation>
    <scope>NUCLEOTIDE SEQUENCE [LARGE SCALE GENOMIC DNA]</scope>
    <source>
        <strain evidence="1 2">ATCC 49505</strain>
    </source>
</reference>
<protein>
    <submittedName>
        <fullName evidence="1">Ankyrin repeat family transporter protein</fullName>
    </submittedName>
</protein>
<organism evidence="1 2">
    <name type="scientific">Legionella londiniensis</name>
    <dbReference type="NCBI Taxonomy" id="45068"/>
    <lineage>
        <taxon>Bacteria</taxon>
        <taxon>Pseudomonadati</taxon>
        <taxon>Pseudomonadota</taxon>
        <taxon>Gammaproteobacteria</taxon>
        <taxon>Legionellales</taxon>
        <taxon>Legionellaceae</taxon>
        <taxon>Legionella</taxon>
    </lineage>
</organism>
<comment type="caution">
    <text evidence="1">The sequence shown here is derived from an EMBL/GenBank/DDBJ whole genome shotgun (WGS) entry which is preliminary data.</text>
</comment>
<dbReference type="EMBL" id="LNYK01000010">
    <property type="protein sequence ID" value="KTD22450.1"/>
    <property type="molecule type" value="Genomic_DNA"/>
</dbReference>
<evidence type="ECO:0000313" key="1">
    <source>
        <dbReference type="EMBL" id="KTD22450.1"/>
    </source>
</evidence>
<proteinExistence type="predicted"/>
<dbReference type="STRING" id="45068.Llon_0668"/>
<name>A0A0W0VQL8_9GAMM</name>
<gene>
    <name evidence="1" type="ORF">Llon_0668</name>
</gene>
<dbReference type="PATRIC" id="fig|45068.5.peg.715"/>
<dbReference type="Proteomes" id="UP000054997">
    <property type="component" value="Unassembled WGS sequence"/>
</dbReference>
<dbReference type="AlphaFoldDB" id="A0A0W0VQL8"/>
<sequence length="575" mass="67255">MSLGESNPQDTYDLLIIPYANLLFGDKDLKELWEKLEPHSMSADDIKEIRQQSSPDDVKQMAIYKLLSCTEVLAYAESHLDQFQQYVDPYVDQYILTLMESIQINGSNGELIDLGESEANHVFYLLKNLIRRNEENHNLMISWLAAIPQIQNIVRRDLASEAQSELLRLAMSVRNETATEIMLNISMLESPSPETRTSGLWEIAQDKESSMKALTDVEQVILDRVYDHYRTKLDKEGGGQNFFKQFKEYLAKNYQKAPAYCMLADKKINLPLDWYDFKDLLADLKLNDHARKEFQAHALKAYYQHTAHTAYRFLSKPNHWMAKNASYVCGNPQRGQGYAYFEAYQEMIAYFWLAASDEETPAIDNFTIEERQAQFITSLALIGRAHNWDENRLKNKTFEEYDDLKGDNPSCYSGIKRRLFHSVLGHPMFKILTKEILAQELNSFVYNYYKKVISTDNSKLIRAELMKKFYLEEPGKNYIPFDLKKVDIEERQQAGFLKELEDKYGKQVNYFQKDISLFFNPKPCEYHIEKFYQQIEHLLDNPVNSQKSPMVFFATKRIPSQECNEQQPDNRYSKL</sequence>
<evidence type="ECO:0000313" key="2">
    <source>
        <dbReference type="Proteomes" id="UP000054997"/>
    </source>
</evidence>